<dbReference type="InterPro" id="IPR024520">
    <property type="entry name" value="DUF3558"/>
</dbReference>
<sequence length="143" mass="15804">MENPLDLKAVSDPCQLLTPEQLAQLENPTEAEPTELEWGEKGCSWYGEQYGLELSPNTISGGFATIRQNQKSFDNYQEVEVAGYQAARTDATDISCSLWVAVSDDSTLGVQVGKYDAYDDLPQPCELAEKIFPEVVKNIPPQD</sequence>
<accession>A0A073B2E4</accession>
<evidence type="ECO:0000313" key="1">
    <source>
        <dbReference type="EMBL" id="KEI45462.1"/>
    </source>
</evidence>
<dbReference type="Proteomes" id="UP000031419">
    <property type="component" value="Unassembled WGS sequence"/>
</dbReference>
<dbReference type="Pfam" id="PF12079">
    <property type="entry name" value="DUF3558"/>
    <property type="match status" value="1"/>
</dbReference>
<evidence type="ECO:0008006" key="3">
    <source>
        <dbReference type="Google" id="ProtNLM"/>
    </source>
</evidence>
<dbReference type="EMBL" id="JNVU01000012">
    <property type="protein sequence ID" value="KEI45462.1"/>
    <property type="molecule type" value="Genomic_DNA"/>
</dbReference>
<name>A0A073B2E4_9PSEU</name>
<dbReference type="AlphaFoldDB" id="A0A073B2E4"/>
<reference evidence="1 2" key="1">
    <citation type="submission" date="2014-06" db="EMBL/GenBank/DDBJ databases">
        <title>Saccharopolyspora rectivirgula DSM-43113 Genome sequencing.</title>
        <authorList>
            <person name="Barrera C."/>
            <person name="Millon L."/>
            <person name="Rognon B."/>
            <person name="Zaugg C."/>
            <person name="Monod M."/>
        </authorList>
    </citation>
    <scope>NUCLEOTIDE SEQUENCE [LARGE SCALE GENOMIC DNA]</scope>
    <source>
        <strain evidence="1 2">DSM 43113</strain>
    </source>
</reference>
<comment type="caution">
    <text evidence="1">The sequence shown here is derived from an EMBL/GenBank/DDBJ whole genome shotgun (WGS) entry which is preliminary data.</text>
</comment>
<keyword evidence="2" id="KW-1185">Reference proteome</keyword>
<proteinExistence type="predicted"/>
<gene>
    <name evidence="1" type="ORF">GU90_03195</name>
</gene>
<protein>
    <recommendedName>
        <fullName evidence="3">DUF3558 domain-containing protein</fullName>
    </recommendedName>
</protein>
<evidence type="ECO:0000313" key="2">
    <source>
        <dbReference type="Proteomes" id="UP000031419"/>
    </source>
</evidence>
<organism evidence="1 2">
    <name type="scientific">Saccharopolyspora rectivirgula</name>
    <dbReference type="NCBI Taxonomy" id="28042"/>
    <lineage>
        <taxon>Bacteria</taxon>
        <taxon>Bacillati</taxon>
        <taxon>Actinomycetota</taxon>
        <taxon>Actinomycetes</taxon>
        <taxon>Pseudonocardiales</taxon>
        <taxon>Pseudonocardiaceae</taxon>
        <taxon>Saccharopolyspora</taxon>
    </lineage>
</organism>